<dbReference type="WBParaSite" id="Csp11.Scaffold629.g7797.t1">
    <property type="protein sequence ID" value="Csp11.Scaffold629.g7797.t1"/>
    <property type="gene ID" value="Csp11.Scaffold629.g7797"/>
</dbReference>
<feature type="compositionally biased region" description="Basic and acidic residues" evidence="1">
    <location>
        <begin position="106"/>
        <end position="117"/>
    </location>
</feature>
<name>A0A1I7UBZ8_9PELO</name>
<feature type="compositionally biased region" description="Basic and acidic residues" evidence="1">
    <location>
        <begin position="26"/>
        <end position="37"/>
    </location>
</feature>
<keyword evidence="2" id="KW-1185">Reference proteome</keyword>
<feature type="region of interest" description="Disordered" evidence="1">
    <location>
        <begin position="1"/>
        <end position="123"/>
    </location>
</feature>
<sequence>MEKKSNPVNKKGGVVAKKASNRKKSKEASKYEKKETSKMTGASQMSSAAATSKNNTSQALSVNVSQKGKSTKSNRAKKKAVPQKKNAPSKMESVASKVEDEEDEEAPKPKPKKEGPKNDFITGKGLKLGIIEHIRNPPNYGEFLVEDEKKTVSNLRIRRDRGLG</sequence>
<dbReference type="Proteomes" id="UP000095282">
    <property type="component" value="Unplaced"/>
</dbReference>
<evidence type="ECO:0000256" key="1">
    <source>
        <dbReference type="SAM" id="MobiDB-lite"/>
    </source>
</evidence>
<feature type="compositionally biased region" description="Basic residues" evidence="1">
    <location>
        <begin position="69"/>
        <end position="82"/>
    </location>
</feature>
<dbReference type="STRING" id="1561998.A0A1I7UBZ8"/>
<protein>
    <submittedName>
        <fullName evidence="3">Uncharacterized protein</fullName>
    </submittedName>
</protein>
<feature type="compositionally biased region" description="Low complexity" evidence="1">
    <location>
        <begin position="46"/>
        <end position="59"/>
    </location>
</feature>
<evidence type="ECO:0000313" key="2">
    <source>
        <dbReference type="Proteomes" id="UP000095282"/>
    </source>
</evidence>
<evidence type="ECO:0000313" key="3">
    <source>
        <dbReference type="WBParaSite" id="Csp11.Scaffold629.g7797.t1"/>
    </source>
</evidence>
<accession>A0A1I7UBZ8</accession>
<dbReference type="AlphaFoldDB" id="A0A1I7UBZ8"/>
<organism evidence="2 3">
    <name type="scientific">Caenorhabditis tropicalis</name>
    <dbReference type="NCBI Taxonomy" id="1561998"/>
    <lineage>
        <taxon>Eukaryota</taxon>
        <taxon>Metazoa</taxon>
        <taxon>Ecdysozoa</taxon>
        <taxon>Nematoda</taxon>
        <taxon>Chromadorea</taxon>
        <taxon>Rhabditida</taxon>
        <taxon>Rhabditina</taxon>
        <taxon>Rhabditomorpha</taxon>
        <taxon>Rhabditoidea</taxon>
        <taxon>Rhabditidae</taxon>
        <taxon>Peloderinae</taxon>
        <taxon>Caenorhabditis</taxon>
    </lineage>
</organism>
<reference evidence="3" key="1">
    <citation type="submission" date="2016-11" db="UniProtKB">
        <authorList>
            <consortium name="WormBaseParasite"/>
        </authorList>
    </citation>
    <scope>IDENTIFICATION</scope>
</reference>
<proteinExistence type="predicted"/>